<protein>
    <submittedName>
        <fullName evidence="1">Uncharacterized protein</fullName>
    </submittedName>
</protein>
<dbReference type="SUPFAM" id="SSF48452">
    <property type="entry name" value="TPR-like"/>
    <property type="match status" value="1"/>
</dbReference>
<keyword evidence="2" id="KW-1185">Reference proteome</keyword>
<evidence type="ECO:0000313" key="1">
    <source>
        <dbReference type="EMBL" id="KZL64700.1"/>
    </source>
</evidence>
<dbReference type="Gene3D" id="1.25.40.10">
    <property type="entry name" value="Tetratricopeptide repeat domain"/>
    <property type="match status" value="1"/>
</dbReference>
<dbReference type="Pfam" id="PF06041">
    <property type="entry name" value="DUF924"/>
    <property type="match status" value="1"/>
</dbReference>
<dbReference type="EMBL" id="LFIV01000259">
    <property type="protein sequence ID" value="KZL64700.1"/>
    <property type="molecule type" value="Genomic_DNA"/>
</dbReference>
<reference evidence="1 2" key="1">
    <citation type="submission" date="2015-06" db="EMBL/GenBank/DDBJ databases">
        <title>Survival trade-offs in plant roots during colonization by closely related pathogenic and mutualistic fungi.</title>
        <authorList>
            <person name="Hacquard S."/>
            <person name="Kracher B."/>
            <person name="Hiruma K."/>
            <person name="Weinman A."/>
            <person name="Muench P."/>
            <person name="Garrido Oter R."/>
            <person name="Ver Loren van Themaat E."/>
            <person name="Dallerey J.-F."/>
            <person name="Damm U."/>
            <person name="Henrissat B."/>
            <person name="Lespinet O."/>
            <person name="Thon M."/>
            <person name="Kemen E."/>
            <person name="McHardy A.C."/>
            <person name="Schulze-Lefert P."/>
            <person name="O'Connell R.J."/>
        </authorList>
    </citation>
    <scope>NUCLEOTIDE SEQUENCE [LARGE SCALE GENOMIC DNA]</scope>
    <source>
        <strain evidence="1 2">0861</strain>
    </source>
</reference>
<gene>
    <name evidence="1" type="ORF">CT0861_12564</name>
</gene>
<comment type="caution">
    <text evidence="1">The sequence shown here is derived from an EMBL/GenBank/DDBJ whole genome shotgun (WGS) entry which is preliminary data.</text>
</comment>
<dbReference type="AlphaFoldDB" id="A0A166MIM6"/>
<dbReference type="Proteomes" id="UP000076552">
    <property type="component" value="Unassembled WGS sequence"/>
</dbReference>
<accession>A0A166MIM6</accession>
<evidence type="ECO:0000313" key="2">
    <source>
        <dbReference type="Proteomes" id="UP000076552"/>
    </source>
</evidence>
<proteinExistence type="predicted"/>
<dbReference type="InterPro" id="IPR011990">
    <property type="entry name" value="TPR-like_helical_dom_sf"/>
</dbReference>
<organism evidence="1 2">
    <name type="scientific">Colletotrichum tofieldiae</name>
    <dbReference type="NCBI Taxonomy" id="708197"/>
    <lineage>
        <taxon>Eukaryota</taxon>
        <taxon>Fungi</taxon>
        <taxon>Dikarya</taxon>
        <taxon>Ascomycota</taxon>
        <taxon>Pezizomycotina</taxon>
        <taxon>Sordariomycetes</taxon>
        <taxon>Hypocreomycetidae</taxon>
        <taxon>Glomerellales</taxon>
        <taxon>Glomerellaceae</taxon>
        <taxon>Colletotrichum</taxon>
        <taxon>Colletotrichum spaethianum species complex</taxon>
    </lineage>
</organism>
<dbReference type="InterPro" id="IPR010323">
    <property type="entry name" value="DUF924"/>
</dbReference>
<name>A0A166MIM6_9PEZI</name>
<sequence>MTDKSGSHPLASVLTPDFLASVTKARLPPNKGEKHDLSNVWNFLPDFESDGRRSAWWSALVAISKIPLPEMPDMMSFLPSPTDASFPEQCLGLTLLVDQGPRLLCRGLDGRWTDTFFGVIARQLAHSWLALPAEQRPNAWARWKDAGASLEYWILVHFFLSCPFVHSEILDDQNVGLDLTEERRKVVEDLSGRTDSYRSKRADVLSDVLAFSRVARAGSPVGEDVTTQEWVFWSCMLMDVHWPIIRRFGRYPYRNLILGRQSTEEELEWLKETEHFGEASPEVAVKVKEDIAADRWTCLSREPMFN</sequence>